<organism evidence="1 2">
    <name type="scientific">Bacillus cereus</name>
    <dbReference type="NCBI Taxonomy" id="1396"/>
    <lineage>
        <taxon>Bacteria</taxon>
        <taxon>Bacillati</taxon>
        <taxon>Bacillota</taxon>
        <taxon>Bacilli</taxon>
        <taxon>Bacillales</taxon>
        <taxon>Bacillaceae</taxon>
        <taxon>Bacillus</taxon>
        <taxon>Bacillus cereus group</taxon>
    </lineage>
</organism>
<dbReference type="InterPro" id="IPR013785">
    <property type="entry name" value="Aldolase_TIM"/>
</dbReference>
<evidence type="ECO:0000313" key="1">
    <source>
        <dbReference type="EMBL" id="KZD54826.1"/>
    </source>
</evidence>
<dbReference type="EMBL" id="LJKE01000106">
    <property type="protein sequence ID" value="KZD54826.1"/>
    <property type="molecule type" value="Genomic_DNA"/>
</dbReference>
<dbReference type="Gene3D" id="3.20.20.70">
    <property type="entry name" value="Aldolase class I"/>
    <property type="match status" value="1"/>
</dbReference>
<accession>A0A164SB81</accession>
<dbReference type="AlphaFoldDB" id="A0A164SB81"/>
<evidence type="ECO:0000313" key="2">
    <source>
        <dbReference type="Proteomes" id="UP000076482"/>
    </source>
</evidence>
<proteinExistence type="predicted"/>
<sequence>MIYRGPSVAKHINQEILTLLEKDGLTNITEAIGLYHK</sequence>
<gene>
    <name evidence="1" type="ORF">B4088_5617</name>
</gene>
<protein>
    <submittedName>
        <fullName evidence="1">Dihydroorotate dehydrogenase</fullName>
    </submittedName>
</protein>
<dbReference type="Proteomes" id="UP000076482">
    <property type="component" value="Unassembled WGS sequence"/>
</dbReference>
<comment type="caution">
    <text evidence="1">The sequence shown here is derived from an EMBL/GenBank/DDBJ whole genome shotgun (WGS) entry which is preliminary data.</text>
</comment>
<dbReference type="PATRIC" id="fig|1396.535.peg.4626"/>
<reference evidence="1 2" key="1">
    <citation type="submission" date="2015-09" db="EMBL/GenBank/DDBJ databases">
        <title>Bacillus cereus food isolates.</title>
        <authorList>
            <person name="Boekhorst J."/>
        </authorList>
    </citation>
    <scope>NUCLEOTIDE SEQUENCE [LARGE SCALE GENOMIC DNA]</scope>
    <source>
        <strain evidence="1 2">B4088</strain>
    </source>
</reference>
<name>A0A164SB81_BACCE</name>